<protein>
    <submittedName>
        <fullName evidence="1">Uncharacterized protein</fullName>
    </submittedName>
</protein>
<evidence type="ECO:0000313" key="1">
    <source>
        <dbReference type="EMBL" id="JAH81945.1"/>
    </source>
</evidence>
<accession>A0A0E9VXB3</accession>
<name>A0A0E9VXB3_ANGAN</name>
<reference evidence="1" key="1">
    <citation type="submission" date="2014-11" db="EMBL/GenBank/DDBJ databases">
        <authorList>
            <person name="Amaro Gonzalez C."/>
        </authorList>
    </citation>
    <scope>NUCLEOTIDE SEQUENCE</scope>
</reference>
<reference evidence="1" key="2">
    <citation type="journal article" date="2015" name="Fish Shellfish Immunol.">
        <title>Early steps in the European eel (Anguilla anguilla)-Vibrio vulnificus interaction in the gills: Role of the RtxA13 toxin.</title>
        <authorList>
            <person name="Callol A."/>
            <person name="Pajuelo D."/>
            <person name="Ebbesson L."/>
            <person name="Teles M."/>
            <person name="MacKenzie S."/>
            <person name="Amaro C."/>
        </authorList>
    </citation>
    <scope>NUCLEOTIDE SEQUENCE</scope>
</reference>
<organism evidence="1">
    <name type="scientific">Anguilla anguilla</name>
    <name type="common">European freshwater eel</name>
    <name type="synonym">Muraena anguilla</name>
    <dbReference type="NCBI Taxonomy" id="7936"/>
    <lineage>
        <taxon>Eukaryota</taxon>
        <taxon>Metazoa</taxon>
        <taxon>Chordata</taxon>
        <taxon>Craniata</taxon>
        <taxon>Vertebrata</taxon>
        <taxon>Euteleostomi</taxon>
        <taxon>Actinopterygii</taxon>
        <taxon>Neopterygii</taxon>
        <taxon>Teleostei</taxon>
        <taxon>Anguilliformes</taxon>
        <taxon>Anguillidae</taxon>
        <taxon>Anguilla</taxon>
    </lineage>
</organism>
<sequence length="10" mass="1254">MIERCFQLTI</sequence>
<dbReference type="EMBL" id="GBXM01026632">
    <property type="protein sequence ID" value="JAH81945.1"/>
    <property type="molecule type" value="Transcribed_RNA"/>
</dbReference>
<proteinExistence type="predicted"/>